<comment type="caution">
    <text evidence="1">The sequence shown here is derived from an EMBL/GenBank/DDBJ whole genome shotgun (WGS) entry which is preliminary data.</text>
</comment>
<reference evidence="1 2" key="1">
    <citation type="journal article" date="2023" name="bioRxiv">
        <title>Conserved and derived expression patterns and positive selection on dental genes reveal complex evolutionary context of ever-growing rodent molars.</title>
        <authorList>
            <person name="Calamari Z.T."/>
            <person name="Song A."/>
            <person name="Cohen E."/>
            <person name="Akter M."/>
            <person name="Roy R.D."/>
            <person name="Hallikas O."/>
            <person name="Christensen M.M."/>
            <person name="Li P."/>
            <person name="Marangoni P."/>
            <person name="Jernvall J."/>
            <person name="Klein O.D."/>
        </authorList>
    </citation>
    <scope>NUCLEOTIDE SEQUENCE [LARGE SCALE GENOMIC DNA]</scope>
    <source>
        <strain evidence="1">V071</strain>
    </source>
</reference>
<evidence type="ECO:0000313" key="1">
    <source>
        <dbReference type="EMBL" id="KAK7807931.1"/>
    </source>
</evidence>
<feature type="non-terminal residue" evidence="1">
    <location>
        <position position="1"/>
    </location>
</feature>
<gene>
    <name evidence="1" type="ORF">U0070_000894</name>
</gene>
<dbReference type="InterPro" id="IPR040292">
    <property type="entry name" value="C2orf78-like"/>
</dbReference>
<evidence type="ECO:0000313" key="2">
    <source>
        <dbReference type="Proteomes" id="UP001488838"/>
    </source>
</evidence>
<accession>A0AAW0I0U2</accession>
<keyword evidence="2" id="KW-1185">Reference proteome</keyword>
<sequence>NCQSALFFGAKCALQPSVPVLRNATPSEGSVYNFYGASTPALSPAWLLPSDTSMCCHQLMYSVYLYQQAGMTMLTSSTLAFYCPDVLLWDLTGGTDKRKAPLLDFSVTIIDQNITLSSLPTTVQFDNSLDLCVLVLSYPTRLASILQETAPHIANQGYILAPCYQKGSHFCSYNHNSLRNLIAVEIRQCPQAYGSVSFLGNDNNKKEIQPMKVQIPFSNSVTYYPTSAQTTRDTNLQGQDPEIDTFVPDTLKAAEFRPQQI</sequence>
<dbReference type="EMBL" id="JBBHLL010000255">
    <property type="protein sequence ID" value="KAK7807931.1"/>
    <property type="molecule type" value="Genomic_DNA"/>
</dbReference>
<dbReference type="PANTHER" id="PTHR31466:SF1">
    <property type="entry name" value="RIKEN CDNA 4930433I11 GENE"/>
    <property type="match status" value="1"/>
</dbReference>
<proteinExistence type="predicted"/>
<dbReference type="PANTHER" id="PTHR31466">
    <property type="entry name" value="GENE 5591-RELATED"/>
    <property type="match status" value="1"/>
</dbReference>
<organism evidence="1 2">
    <name type="scientific">Myodes glareolus</name>
    <name type="common">Bank vole</name>
    <name type="synonym">Clethrionomys glareolus</name>
    <dbReference type="NCBI Taxonomy" id="447135"/>
    <lineage>
        <taxon>Eukaryota</taxon>
        <taxon>Metazoa</taxon>
        <taxon>Chordata</taxon>
        <taxon>Craniata</taxon>
        <taxon>Vertebrata</taxon>
        <taxon>Euteleostomi</taxon>
        <taxon>Mammalia</taxon>
        <taxon>Eutheria</taxon>
        <taxon>Euarchontoglires</taxon>
        <taxon>Glires</taxon>
        <taxon>Rodentia</taxon>
        <taxon>Myomorpha</taxon>
        <taxon>Muroidea</taxon>
        <taxon>Cricetidae</taxon>
        <taxon>Arvicolinae</taxon>
        <taxon>Myodes</taxon>
    </lineage>
</organism>
<protein>
    <submittedName>
        <fullName evidence="1">Uncharacterized protein</fullName>
    </submittedName>
</protein>
<dbReference type="Proteomes" id="UP001488838">
    <property type="component" value="Unassembled WGS sequence"/>
</dbReference>
<dbReference type="AlphaFoldDB" id="A0AAW0I0U2"/>
<name>A0AAW0I0U2_MYOGA</name>